<dbReference type="EMBL" id="BARW01006122">
    <property type="protein sequence ID" value="GAI86455.1"/>
    <property type="molecule type" value="Genomic_DNA"/>
</dbReference>
<organism evidence="2">
    <name type="scientific">marine sediment metagenome</name>
    <dbReference type="NCBI Taxonomy" id="412755"/>
    <lineage>
        <taxon>unclassified sequences</taxon>
        <taxon>metagenomes</taxon>
        <taxon>ecological metagenomes</taxon>
    </lineage>
</organism>
<evidence type="ECO:0000313" key="2">
    <source>
        <dbReference type="EMBL" id="GAI86455.1"/>
    </source>
</evidence>
<protein>
    <recommendedName>
        <fullName evidence="3">SMODS and SLOG-associating 2TM effector domain-containing protein</fullName>
    </recommendedName>
</protein>
<dbReference type="AlphaFoldDB" id="X1TFX0"/>
<proteinExistence type="predicted"/>
<feature type="transmembrane region" description="Helical" evidence="1">
    <location>
        <begin position="71"/>
        <end position="90"/>
    </location>
</feature>
<keyword evidence="1" id="KW-0472">Membrane</keyword>
<evidence type="ECO:0000256" key="1">
    <source>
        <dbReference type="SAM" id="Phobius"/>
    </source>
</evidence>
<sequence>MPKKNWTAPLEQLLVTWAEKASGYAWLHQKSAIAYKKRNLCLSIPASVFGYVAGITVLLSNDVFNDCTNTINGPIIRGLIGIIAITAGILSNFQEMFTFKEESEKHRIATLRFLSFFREISCELSLDPKYRSAPMDYITLKRFEFDKILEQSPDIPEGIIFEFNKKFKNLSIHKPDPVIGLQTIIPFGEELNQPRRRFISVRDKIILLKYFRDWRCKIALSKIKNHKSRDVLIEVANSR</sequence>
<keyword evidence="1" id="KW-0812">Transmembrane</keyword>
<dbReference type="NCBIfam" id="NF033632">
    <property type="entry name" value="SLATT_4"/>
    <property type="match status" value="1"/>
</dbReference>
<keyword evidence="1" id="KW-1133">Transmembrane helix</keyword>
<feature type="non-terminal residue" evidence="2">
    <location>
        <position position="239"/>
    </location>
</feature>
<reference evidence="2" key="1">
    <citation type="journal article" date="2014" name="Front. Microbiol.">
        <title>High frequency of phylogenetically diverse reductive dehalogenase-homologous genes in deep subseafloor sedimentary metagenomes.</title>
        <authorList>
            <person name="Kawai M."/>
            <person name="Futagami T."/>
            <person name="Toyoda A."/>
            <person name="Takaki Y."/>
            <person name="Nishi S."/>
            <person name="Hori S."/>
            <person name="Arai W."/>
            <person name="Tsubouchi T."/>
            <person name="Morono Y."/>
            <person name="Uchiyama I."/>
            <person name="Ito T."/>
            <person name="Fujiyama A."/>
            <person name="Inagaki F."/>
            <person name="Takami H."/>
        </authorList>
    </citation>
    <scope>NUCLEOTIDE SEQUENCE</scope>
    <source>
        <strain evidence="2">Expedition CK06-06</strain>
    </source>
</reference>
<comment type="caution">
    <text evidence="2">The sequence shown here is derived from an EMBL/GenBank/DDBJ whole genome shotgun (WGS) entry which is preliminary data.</text>
</comment>
<feature type="transmembrane region" description="Helical" evidence="1">
    <location>
        <begin position="40"/>
        <end position="59"/>
    </location>
</feature>
<name>X1TFX0_9ZZZZ</name>
<evidence type="ECO:0008006" key="3">
    <source>
        <dbReference type="Google" id="ProtNLM"/>
    </source>
</evidence>
<gene>
    <name evidence="2" type="ORF">S12H4_12836</name>
</gene>
<accession>X1TFX0</accession>